<proteinExistence type="predicted"/>
<dbReference type="Proteomes" id="UP000616885">
    <property type="component" value="Unassembled WGS sequence"/>
</dbReference>
<reference evidence="1" key="1">
    <citation type="submission" date="2020-10" db="EMBL/GenBank/DDBJ databases">
        <title>High-Quality Genome Resource of Clonostachys rosea strain S41 by Oxford Nanopore Long-Read Sequencing.</title>
        <authorList>
            <person name="Wang H."/>
        </authorList>
    </citation>
    <scope>NUCLEOTIDE SEQUENCE</scope>
    <source>
        <strain evidence="1">S41</strain>
    </source>
</reference>
<dbReference type="AlphaFoldDB" id="A0A8H7NEF2"/>
<gene>
    <name evidence="1" type="ORF">IM811_013102</name>
</gene>
<dbReference type="EMBL" id="JADCTT010000004">
    <property type="protein sequence ID" value="KAF9754344.1"/>
    <property type="molecule type" value="Genomic_DNA"/>
</dbReference>
<sequence>MSELDRIVLRRLKTLALESASYPSLMGLLTRDTMSGDPFMMDYIEGIYGFSVIKTQQVVKQVIYNTQFDKDVQEKIPMFLNDKFHDKGFRSAILNMVKSACTAMHGYDHVLCKGNGVVITDVLHQTPRLLLAPLLEGIGDYGQVNKEPSVKTGITFNEVKSLLAERSPETSLMTLPQYWKVYRECLELNDSVTLKGLRDSDHVELLDTLFYHCSSVKHGNQKQPTQQSILMARPSLIRPDDINMKTGLPDRLTSPDNYGDTELWRYWSPDREENVAMSSHIFAMDQTCIDLKIGTDERTQQLIFRPIYRDIPDIHYIIEFTEDKSWIKVNVFPRLFSIRTQSTGRIPPAFNLEVGP</sequence>
<evidence type="ECO:0000313" key="1">
    <source>
        <dbReference type="EMBL" id="KAF9754344.1"/>
    </source>
</evidence>
<evidence type="ECO:0000313" key="2">
    <source>
        <dbReference type="Proteomes" id="UP000616885"/>
    </source>
</evidence>
<protein>
    <submittedName>
        <fullName evidence="1">Uncharacterized protein</fullName>
    </submittedName>
</protein>
<organism evidence="1 2">
    <name type="scientific">Bionectria ochroleuca</name>
    <name type="common">Gliocladium roseum</name>
    <dbReference type="NCBI Taxonomy" id="29856"/>
    <lineage>
        <taxon>Eukaryota</taxon>
        <taxon>Fungi</taxon>
        <taxon>Dikarya</taxon>
        <taxon>Ascomycota</taxon>
        <taxon>Pezizomycotina</taxon>
        <taxon>Sordariomycetes</taxon>
        <taxon>Hypocreomycetidae</taxon>
        <taxon>Hypocreales</taxon>
        <taxon>Bionectriaceae</taxon>
        <taxon>Clonostachys</taxon>
    </lineage>
</organism>
<comment type="caution">
    <text evidence="1">The sequence shown here is derived from an EMBL/GenBank/DDBJ whole genome shotgun (WGS) entry which is preliminary data.</text>
</comment>
<accession>A0A8H7NEF2</accession>
<name>A0A8H7NEF2_BIOOC</name>